<dbReference type="Proteomes" id="UP000245890">
    <property type="component" value="Unassembled WGS sequence"/>
</dbReference>
<organism evidence="1 2">
    <name type="scientific">Sphingomonas pokkalii</name>
    <dbReference type="NCBI Taxonomy" id="2175090"/>
    <lineage>
        <taxon>Bacteria</taxon>
        <taxon>Pseudomonadati</taxon>
        <taxon>Pseudomonadota</taxon>
        <taxon>Alphaproteobacteria</taxon>
        <taxon>Sphingomonadales</taxon>
        <taxon>Sphingomonadaceae</taxon>
        <taxon>Sphingomonas</taxon>
    </lineage>
</organism>
<keyword evidence="2" id="KW-1185">Reference proteome</keyword>
<proteinExistence type="predicted"/>
<evidence type="ECO:0000313" key="2">
    <source>
        <dbReference type="Proteomes" id="UP000245890"/>
    </source>
</evidence>
<reference evidence="1 2" key="1">
    <citation type="submission" date="2018-05" db="EMBL/GenBank/DDBJ databases">
        <title>Description of Sphingomonas pokkalii sp nov, isolated from the rhizosphere of saline tolerant pokkali rice and its draft genome analysis.</title>
        <authorList>
            <person name="Menon R."/>
            <person name="Kumari S."/>
            <person name="Rameshkumar N."/>
        </authorList>
    </citation>
    <scope>NUCLEOTIDE SEQUENCE [LARGE SCALE GENOMIC DNA]</scope>
    <source>
        <strain evidence="1 2">L3B27</strain>
    </source>
</reference>
<dbReference type="PANTHER" id="PTHR38733:SF1">
    <property type="entry name" value="TYPE IV METHYL-DIRECTED RESTRICTION ENZYME ECOKMCRBC"/>
    <property type="match status" value="1"/>
</dbReference>
<name>A0A2U0S946_9SPHN</name>
<evidence type="ECO:0000313" key="1">
    <source>
        <dbReference type="EMBL" id="PVX27893.1"/>
    </source>
</evidence>
<dbReference type="AlphaFoldDB" id="A0A2U0S946"/>
<protein>
    <submittedName>
        <fullName evidence="1">Calmodulin-binding protein</fullName>
    </submittedName>
</protein>
<dbReference type="Pfam" id="PF10117">
    <property type="entry name" value="McrBC"/>
    <property type="match status" value="1"/>
</dbReference>
<dbReference type="OrthoDB" id="307209at2"/>
<dbReference type="EMBL" id="QENQ01000014">
    <property type="protein sequence ID" value="PVX27893.1"/>
    <property type="molecule type" value="Genomic_DNA"/>
</dbReference>
<sequence length="433" mass="47938">MTHRTVREWGREDLGGEGFTRAQADALLAAVRAHPLAGLDGANILTDHHRYLRAQQMVGVIAAQGCSLEILPKVDPDAAEESDGTVRARLVHMLDVALDLRLSQGERTDMGHAAESLLEVFITAFSNRLLEELRRGAPQHYRSSDADLPTIRGRWDIARQFTALAAYPDRLACRFDALDTMTPILQVLNACVHLLCRHARGSNTQRKLAELRHLLASVPLIARNALPWRQIRIDRSTQRWRPLVNLARLLLAERWQQTHAIQGGAEGITLLFPMHELFESYVAHQLRQTLHGTGLVLLVQGGGRACLGDWEYGVDTIGRSHPTRPDLVVMRGKEVVAVLDTKWKRLKDVQHSDAYQMMAYARLYRCHTLALVYPSAAGAGALRQYGIAGGRERLDLLTLPIAQGQTAVRSQLRNYLLSIAMAPTSAGIGAGLG</sequence>
<dbReference type="PANTHER" id="PTHR38733">
    <property type="entry name" value="PROTEIN MCRC"/>
    <property type="match status" value="1"/>
</dbReference>
<accession>A0A2U0S946</accession>
<dbReference type="InterPro" id="IPR019292">
    <property type="entry name" value="McrC"/>
</dbReference>
<dbReference type="RefSeq" id="WP_116471070.1">
    <property type="nucleotide sequence ID" value="NZ_QENQ01000014.1"/>
</dbReference>
<comment type="caution">
    <text evidence="1">The sequence shown here is derived from an EMBL/GenBank/DDBJ whole genome shotgun (WGS) entry which is preliminary data.</text>
</comment>
<gene>
    <name evidence="1" type="ORF">DD559_19525</name>
</gene>